<evidence type="ECO:0000256" key="5">
    <source>
        <dbReference type="ARBA" id="ARBA00022989"/>
    </source>
</evidence>
<dbReference type="FunFam" id="1.10.3720.10:FF:000001">
    <property type="entry name" value="Glycine betaine ABC transporter, permease"/>
    <property type="match status" value="1"/>
</dbReference>
<dbReference type="KEGG" id="sfc:Spiaf_1169"/>
<dbReference type="SUPFAM" id="SSF161098">
    <property type="entry name" value="MetI-like"/>
    <property type="match status" value="1"/>
</dbReference>
<dbReference type="PANTHER" id="PTHR47737">
    <property type="entry name" value="GLYCINE BETAINE/PROLINE BETAINE TRANSPORT SYSTEM PERMEASE PROTEIN PROW"/>
    <property type="match status" value="1"/>
</dbReference>
<dbReference type="OrthoDB" id="9801163at2"/>
<comment type="similarity">
    <text evidence="7">Belongs to the binding-protein-dependent transport system permease family.</text>
</comment>
<dbReference type="eggNOG" id="COG4176">
    <property type="taxonomic scope" value="Bacteria"/>
</dbReference>
<evidence type="ECO:0000256" key="4">
    <source>
        <dbReference type="ARBA" id="ARBA00022692"/>
    </source>
</evidence>
<feature type="transmembrane region" description="Helical" evidence="7">
    <location>
        <begin position="57"/>
        <end position="79"/>
    </location>
</feature>
<feature type="transmembrane region" description="Helical" evidence="7">
    <location>
        <begin position="290"/>
        <end position="308"/>
    </location>
</feature>
<feature type="transmembrane region" description="Helical" evidence="7">
    <location>
        <begin position="133"/>
        <end position="156"/>
    </location>
</feature>
<keyword evidence="4 7" id="KW-0812">Transmembrane</keyword>
<dbReference type="GO" id="GO:0005275">
    <property type="term" value="F:amine transmembrane transporter activity"/>
    <property type="evidence" value="ECO:0007669"/>
    <property type="project" value="TreeGrafter"/>
</dbReference>
<evidence type="ECO:0000256" key="7">
    <source>
        <dbReference type="RuleBase" id="RU363032"/>
    </source>
</evidence>
<accession>H9UIA5</accession>
<name>H9UIA5_SPIAZ</name>
<evidence type="ECO:0000256" key="2">
    <source>
        <dbReference type="ARBA" id="ARBA00022448"/>
    </source>
</evidence>
<dbReference type="GO" id="GO:0015226">
    <property type="term" value="F:carnitine transmembrane transporter activity"/>
    <property type="evidence" value="ECO:0007669"/>
    <property type="project" value="TreeGrafter"/>
</dbReference>
<feature type="transmembrane region" description="Helical" evidence="7">
    <location>
        <begin position="243"/>
        <end position="270"/>
    </location>
</feature>
<dbReference type="HOGENOM" id="CLU_028473_1_0_12"/>
<dbReference type="PROSITE" id="PS50928">
    <property type="entry name" value="ABC_TM1"/>
    <property type="match status" value="1"/>
</dbReference>
<dbReference type="GO" id="GO:0031460">
    <property type="term" value="P:glycine betaine transport"/>
    <property type="evidence" value="ECO:0007669"/>
    <property type="project" value="UniProtKB-ARBA"/>
</dbReference>
<dbReference type="PANTHER" id="PTHR47737:SF1">
    <property type="entry name" value="GLYCINE BETAINE_PROLINE BETAINE TRANSPORT SYSTEM PERMEASE PROTEIN PROW"/>
    <property type="match status" value="1"/>
</dbReference>
<dbReference type="EMBL" id="CP003282">
    <property type="protein sequence ID" value="AFG37248.1"/>
    <property type="molecule type" value="Genomic_DNA"/>
</dbReference>
<gene>
    <name evidence="9" type="ordered locus">Spiaf_1169</name>
</gene>
<feature type="transmembrane region" description="Helical" evidence="7">
    <location>
        <begin position="168"/>
        <end position="188"/>
    </location>
</feature>
<comment type="subcellular location">
    <subcellularLocation>
        <location evidence="1 7">Cell membrane</location>
        <topology evidence="1 7">Multi-pass membrane protein</topology>
    </subcellularLocation>
</comment>
<dbReference type="InterPro" id="IPR000515">
    <property type="entry name" value="MetI-like"/>
</dbReference>
<evidence type="ECO:0000256" key="1">
    <source>
        <dbReference type="ARBA" id="ARBA00004651"/>
    </source>
</evidence>
<dbReference type="AlphaFoldDB" id="H9UIA5"/>
<dbReference type="RefSeq" id="WP_014455237.1">
    <property type="nucleotide sequence ID" value="NC_017098.1"/>
</dbReference>
<organism evidence="9 10">
    <name type="scientific">Spirochaeta africana (strain ATCC 700263 / DSM 8902 / Z-7692)</name>
    <dbReference type="NCBI Taxonomy" id="889378"/>
    <lineage>
        <taxon>Bacteria</taxon>
        <taxon>Pseudomonadati</taxon>
        <taxon>Spirochaetota</taxon>
        <taxon>Spirochaetia</taxon>
        <taxon>Spirochaetales</taxon>
        <taxon>Spirochaetaceae</taxon>
        <taxon>Spirochaeta</taxon>
    </lineage>
</organism>
<dbReference type="Proteomes" id="UP000007383">
    <property type="component" value="Chromosome"/>
</dbReference>
<protein>
    <submittedName>
        <fullName evidence="9">ABC-type proline/glycine betaine transport system, permease component</fullName>
    </submittedName>
</protein>
<feature type="transmembrane region" description="Helical" evidence="7">
    <location>
        <begin position="100"/>
        <end position="121"/>
    </location>
</feature>
<feature type="domain" description="ABC transmembrane type-1" evidence="8">
    <location>
        <begin position="129"/>
        <end position="308"/>
    </location>
</feature>
<keyword evidence="5 7" id="KW-1133">Transmembrane helix</keyword>
<reference evidence="10" key="1">
    <citation type="journal article" date="2013" name="Stand. Genomic Sci.">
        <title>Complete genome sequence of the halophilic bacterium Spirochaeta africana type strain (Z-7692(T)) from the alkaline Lake Magadi in the East African Rift.</title>
        <authorList>
            <person name="Liolos K."/>
            <person name="Abt B."/>
            <person name="Scheuner C."/>
            <person name="Teshima H."/>
            <person name="Held B."/>
            <person name="Lapidus A."/>
            <person name="Nolan M."/>
            <person name="Lucas S."/>
            <person name="Deshpande S."/>
            <person name="Cheng J.F."/>
            <person name="Tapia R."/>
            <person name="Goodwin L.A."/>
            <person name="Pitluck S."/>
            <person name="Pagani I."/>
            <person name="Ivanova N."/>
            <person name="Mavromatis K."/>
            <person name="Mikhailova N."/>
            <person name="Huntemann M."/>
            <person name="Pati A."/>
            <person name="Chen A."/>
            <person name="Palaniappan K."/>
            <person name="Land M."/>
            <person name="Rohde M."/>
            <person name="Tindall B.J."/>
            <person name="Detter J.C."/>
            <person name="Goker M."/>
            <person name="Bristow J."/>
            <person name="Eisen J.A."/>
            <person name="Markowitz V."/>
            <person name="Hugenholtz P."/>
            <person name="Woyke T."/>
            <person name="Klenk H.P."/>
            <person name="Kyrpides N.C."/>
        </authorList>
    </citation>
    <scope>NUCLEOTIDE SEQUENCE</scope>
    <source>
        <strain evidence="10">ATCC 700263 / DSM 8902 / Z-7692</strain>
    </source>
</reference>
<evidence type="ECO:0000313" key="9">
    <source>
        <dbReference type="EMBL" id="AFG37248.1"/>
    </source>
</evidence>
<dbReference type="Gene3D" id="1.10.3720.10">
    <property type="entry name" value="MetI-like"/>
    <property type="match status" value="1"/>
</dbReference>
<evidence type="ECO:0000313" key="10">
    <source>
        <dbReference type="Proteomes" id="UP000007383"/>
    </source>
</evidence>
<evidence type="ECO:0000256" key="3">
    <source>
        <dbReference type="ARBA" id="ARBA00022475"/>
    </source>
</evidence>
<keyword evidence="6 7" id="KW-0472">Membrane</keyword>
<dbReference type="GO" id="GO:0043190">
    <property type="term" value="C:ATP-binding cassette (ABC) transporter complex"/>
    <property type="evidence" value="ECO:0007669"/>
    <property type="project" value="TreeGrafter"/>
</dbReference>
<dbReference type="GO" id="GO:0015871">
    <property type="term" value="P:choline transport"/>
    <property type="evidence" value="ECO:0007669"/>
    <property type="project" value="TreeGrafter"/>
</dbReference>
<proteinExistence type="inferred from homology"/>
<keyword evidence="2 7" id="KW-0813">Transport</keyword>
<dbReference type="STRING" id="889378.Spiaf_1169"/>
<evidence type="ECO:0000256" key="6">
    <source>
        <dbReference type="ARBA" id="ARBA00023136"/>
    </source>
</evidence>
<keyword evidence="3" id="KW-1003">Cell membrane</keyword>
<dbReference type="CDD" id="cd06261">
    <property type="entry name" value="TM_PBP2"/>
    <property type="match status" value="1"/>
</dbReference>
<sequence>MNESQNIFQTLASWFTDGLPLAQWIDTFLRFLTDNISWLTRGISRFVSSGINGLVDILMFPGPFMMILILTALAVLAALPDTKAALNEGGTQRRRWQSKLKIVLKSNGLAFFTFVGMWLIVNLNLWSQTMSTLALVLVSTAIAVALGLPLGILAALNKTFFQIVKPVLDFMQTMPAFVYLIPAIPFFGLGPVSASFATVIFSIPPAIRLTALGIKQIDKEMIEASDSFGSTTLQKLTKVQMPLAMPTIMAGVNQTIMLALSMVVIAAMIGAGGLGSEVWRAIQRLRPGEGFVAGLAVVILAIVLDRLTQKISRSK</sequence>
<evidence type="ECO:0000259" key="8">
    <source>
        <dbReference type="PROSITE" id="PS50928"/>
    </source>
</evidence>
<dbReference type="PATRIC" id="fig|889378.3.peg.1168"/>
<dbReference type="Pfam" id="PF00528">
    <property type="entry name" value="BPD_transp_1"/>
    <property type="match status" value="1"/>
</dbReference>
<dbReference type="InterPro" id="IPR035906">
    <property type="entry name" value="MetI-like_sf"/>
</dbReference>
<keyword evidence="10" id="KW-1185">Reference proteome</keyword>